<dbReference type="PROSITE" id="PS51257">
    <property type="entry name" value="PROKAR_LIPOPROTEIN"/>
    <property type="match status" value="1"/>
</dbReference>
<feature type="signal peptide" evidence="2">
    <location>
        <begin position="1"/>
        <end position="25"/>
    </location>
</feature>
<dbReference type="EMBL" id="CADCSU010000108">
    <property type="protein sequence ID" value="CAA9200306.1"/>
    <property type="molecule type" value="Genomic_DNA"/>
</dbReference>
<dbReference type="SUPFAM" id="SSF48452">
    <property type="entry name" value="TPR-like"/>
    <property type="match status" value="1"/>
</dbReference>
<dbReference type="RefSeq" id="WP_173971575.1">
    <property type="nucleotide sequence ID" value="NZ_CADCSU010000108.1"/>
</dbReference>
<reference evidence="3 4" key="1">
    <citation type="submission" date="2020-02" db="EMBL/GenBank/DDBJ databases">
        <authorList>
            <person name="Criscuolo A."/>
        </authorList>
    </citation>
    <scope>NUCLEOTIDE SEQUENCE [LARGE SCALE GENOMIC DNA]</scope>
    <source>
        <strain evidence="3">CIP105534</strain>
    </source>
</reference>
<feature type="chain" id="PRO_5026786138" description="SusD/RagB family nutrient-binding outer membrane lipoprotein" evidence="2">
    <location>
        <begin position="26"/>
        <end position="491"/>
    </location>
</feature>
<feature type="region of interest" description="Disordered" evidence="1">
    <location>
        <begin position="468"/>
        <end position="491"/>
    </location>
</feature>
<dbReference type="Pfam" id="PF12771">
    <property type="entry name" value="SusD-like_2"/>
    <property type="match status" value="1"/>
</dbReference>
<keyword evidence="2" id="KW-0732">Signal</keyword>
<dbReference type="InterPro" id="IPR011990">
    <property type="entry name" value="TPR-like_helical_dom_sf"/>
</dbReference>
<dbReference type="Gene3D" id="1.25.40.390">
    <property type="match status" value="1"/>
</dbReference>
<accession>A0A6J4GMD7</accession>
<dbReference type="Proteomes" id="UP000479938">
    <property type="component" value="Unassembled WGS sequence"/>
</dbReference>
<dbReference type="InterPro" id="IPR041662">
    <property type="entry name" value="SusD-like_2"/>
</dbReference>
<evidence type="ECO:0000313" key="3">
    <source>
        <dbReference type="EMBL" id="CAA9200306.1"/>
    </source>
</evidence>
<gene>
    <name evidence="3" type="ORF">FLA105534_03058</name>
</gene>
<protein>
    <recommendedName>
        <fullName evidence="5">SusD/RagB family nutrient-binding outer membrane lipoprotein</fullName>
    </recommendedName>
</protein>
<dbReference type="AlphaFoldDB" id="A0A6J4GMD7"/>
<proteinExistence type="predicted"/>
<organism evidence="3 4">
    <name type="scientific">Flavobacterium bizetiae</name>
    <dbReference type="NCBI Taxonomy" id="2704140"/>
    <lineage>
        <taxon>Bacteria</taxon>
        <taxon>Pseudomonadati</taxon>
        <taxon>Bacteroidota</taxon>
        <taxon>Flavobacteriia</taxon>
        <taxon>Flavobacteriales</taxon>
        <taxon>Flavobacteriaceae</taxon>
        <taxon>Flavobacterium</taxon>
    </lineage>
</organism>
<keyword evidence="4" id="KW-1185">Reference proteome</keyword>
<evidence type="ECO:0000256" key="1">
    <source>
        <dbReference type="SAM" id="MobiDB-lite"/>
    </source>
</evidence>
<evidence type="ECO:0000313" key="4">
    <source>
        <dbReference type="Proteomes" id="UP000479938"/>
    </source>
</evidence>
<evidence type="ECO:0000256" key="2">
    <source>
        <dbReference type="SAM" id="SignalP"/>
    </source>
</evidence>
<sequence length="491" mass="54037">MKNIFIKTASIFLLVSSIFSCTSYVEDMNVDPDLLNDVDAANMFQGVVLANQFFQTSSSVRSAMLWLNQANGEDRQYVTLNNWNSATASGFDNNWDLAYVNTITQAQILEAKATTAANFRLKGAAQVIEAYCIGTVASLWGDVPYSDFDYRGGKRAPKFDPQADVYKSAQLLLDDAIANLSKTTGEVIPSKADIWYGGKTDKWIKLAYSIKAKFYLQTKNYTLAKANALLGINNAGDDFKAKFGSSYLQSFNPFYSFLVYDRPDYMSGEGYAAQILDPSTTLYRGNAKTDESARYAFTYNADTFPYSLNVYGPDYGGTSGKFGNDTAIPLVTYGEMLLIIAEVDARSGFSTGLTSYNAYRALLNTGYSIGVNNDGYDVDGDPDTDNAETFLYAPYTAADFAAGGMENNGTTALTDQNALIREIYQERYIYFLGTFESFTDLGRSNNAAEIQLKSGFTGVPQRFLYPQKEINSNPNTPSPIPTIVTKTPVNN</sequence>
<name>A0A6J4GMD7_9FLAO</name>
<evidence type="ECO:0008006" key="5">
    <source>
        <dbReference type="Google" id="ProtNLM"/>
    </source>
</evidence>